<reference evidence="2" key="4">
    <citation type="submission" date="2025-09" db="UniProtKB">
        <authorList>
            <consortium name="Ensembl"/>
        </authorList>
    </citation>
    <scope>IDENTIFICATION</scope>
    <source>
        <strain evidence="2">17573</strain>
    </source>
</reference>
<feature type="chain" id="PRO_5023862960" evidence="1">
    <location>
        <begin position="25"/>
        <end position="141"/>
    </location>
</feature>
<sequence>QQQEANTTPSFLFLLFIYLFKTESHSVTQAGVQWCDLGLLQPLPSAFKQSSCLSLLSSWDYRHTPPCLANFSIFSRDGLSPCWPGWSRTPDLMIHLPQPPKSAGIIGASYHTWPPPLQWRDNWRRQGKRYSPGHRRKDEKP</sequence>
<dbReference type="VEuPathDB" id="HostDB:ENSMMUG00000056840"/>
<dbReference type="InParanoid" id="A0A5F7ZV35"/>
<name>A0A5F7ZV35_MACMU</name>
<feature type="signal peptide" evidence="1">
    <location>
        <begin position="1"/>
        <end position="24"/>
    </location>
</feature>
<organism evidence="2 3">
    <name type="scientific">Macaca mulatta</name>
    <name type="common">Rhesus macaque</name>
    <dbReference type="NCBI Taxonomy" id="9544"/>
    <lineage>
        <taxon>Eukaryota</taxon>
        <taxon>Metazoa</taxon>
        <taxon>Chordata</taxon>
        <taxon>Craniata</taxon>
        <taxon>Vertebrata</taxon>
        <taxon>Euteleostomi</taxon>
        <taxon>Mammalia</taxon>
        <taxon>Eutheria</taxon>
        <taxon>Euarchontoglires</taxon>
        <taxon>Primates</taxon>
        <taxon>Haplorrhini</taxon>
        <taxon>Catarrhini</taxon>
        <taxon>Cercopithecidae</taxon>
        <taxon>Cercopithecinae</taxon>
        <taxon>Macaca</taxon>
    </lineage>
</organism>
<dbReference type="Proteomes" id="UP000006718">
    <property type="component" value="Chromosome 15"/>
</dbReference>
<dbReference type="GeneTree" id="ENSGT00940000161627"/>
<keyword evidence="1" id="KW-0732">Signal</keyword>
<reference evidence="2" key="3">
    <citation type="submission" date="2025-08" db="UniProtKB">
        <authorList>
            <consortium name="Ensembl"/>
        </authorList>
    </citation>
    <scope>IDENTIFICATION</scope>
    <source>
        <strain evidence="2">17573</strain>
    </source>
</reference>
<dbReference type="PANTHER" id="PTHR46254:SF12">
    <property type="entry name" value="RNA BINDING MOTIF SINGLE STRANDED INTERACTING PROTEIN 2"/>
    <property type="match status" value="1"/>
</dbReference>
<accession>A0A5F7ZV35</accession>
<reference evidence="2" key="2">
    <citation type="submission" date="2019-01" db="EMBL/GenBank/DDBJ databases">
        <authorList>
            <person name="Graves T."/>
            <person name="Eichler E.E."/>
            <person name="Wilson R.K."/>
        </authorList>
    </citation>
    <scope>NUCLEOTIDE SEQUENCE [LARGE SCALE GENOMIC DNA]</scope>
    <source>
        <strain evidence="2">17573</strain>
    </source>
</reference>
<dbReference type="AlphaFoldDB" id="A0A5F7ZV35"/>
<dbReference type="PRINTS" id="PR02045">
    <property type="entry name" value="F138DOMAIN"/>
</dbReference>
<evidence type="ECO:0000313" key="3">
    <source>
        <dbReference type="Proteomes" id="UP000006718"/>
    </source>
</evidence>
<dbReference type="PANTHER" id="PTHR46254">
    <property type="entry name" value="PROTEIN GVQW1-RELATED"/>
    <property type="match status" value="1"/>
</dbReference>
<protein>
    <submittedName>
        <fullName evidence="2">Uncharacterized protein</fullName>
    </submittedName>
</protein>
<keyword evidence="3" id="KW-1185">Reference proteome</keyword>
<reference evidence="3" key="1">
    <citation type="journal article" date="2007" name="Science">
        <title>Evolutionary and biomedical insights from the rhesus macaque genome.</title>
        <authorList>
            <person name="Gibbs R.A."/>
            <person name="Rogers J."/>
            <person name="Katze M.G."/>
            <person name="Bumgarner R."/>
            <person name="Weinstock G.M."/>
            <person name="Mardis E.R."/>
            <person name="Remington K.A."/>
            <person name="Strausberg R.L."/>
            <person name="Venter J.C."/>
            <person name="Wilson R.K."/>
            <person name="Batzer M.A."/>
            <person name="Bustamante C.D."/>
            <person name="Eichler E.E."/>
            <person name="Hahn M.W."/>
            <person name="Hardison R.C."/>
            <person name="Makova K.D."/>
            <person name="Miller W."/>
            <person name="Milosavljevic A."/>
            <person name="Palermo R.E."/>
            <person name="Siepel A."/>
            <person name="Sikela J.M."/>
            <person name="Attaway T."/>
            <person name="Bell S."/>
            <person name="Bernard K.E."/>
            <person name="Buhay C.J."/>
            <person name="Chandrabose M.N."/>
            <person name="Dao M."/>
            <person name="Davis C."/>
            <person name="Delehaunty K.D."/>
            <person name="Ding Y."/>
            <person name="Dinh H.H."/>
            <person name="Dugan-Rocha S."/>
            <person name="Fulton L.A."/>
            <person name="Gabisi R.A."/>
            <person name="Garner T.T."/>
            <person name="Godfrey J."/>
            <person name="Hawes A.C."/>
            <person name="Hernandez J."/>
            <person name="Hines S."/>
            <person name="Holder M."/>
            <person name="Hume J."/>
            <person name="Jhangiani S.N."/>
            <person name="Joshi V."/>
            <person name="Khan Z.M."/>
            <person name="Kirkness E.F."/>
            <person name="Cree A."/>
            <person name="Fowler R.G."/>
            <person name="Lee S."/>
            <person name="Lewis L.R."/>
            <person name="Li Z."/>
            <person name="Liu Y.-S."/>
            <person name="Moore S.M."/>
            <person name="Muzny D."/>
            <person name="Nazareth L.V."/>
            <person name="Ngo D.N."/>
            <person name="Okwuonu G.O."/>
            <person name="Pai G."/>
            <person name="Parker D."/>
            <person name="Paul H.A."/>
            <person name="Pfannkoch C."/>
            <person name="Pohl C.S."/>
            <person name="Rogers Y.-H.C."/>
            <person name="Ruiz S.J."/>
            <person name="Sabo A."/>
            <person name="Santibanez J."/>
            <person name="Schneider B.W."/>
            <person name="Smith S.M."/>
            <person name="Sodergren E."/>
            <person name="Svatek A.F."/>
            <person name="Utterback T.R."/>
            <person name="Vattathil S."/>
            <person name="Warren W."/>
            <person name="White C.S."/>
            <person name="Chinwalla A.T."/>
            <person name="Feng Y."/>
            <person name="Halpern A.L."/>
            <person name="Hillier L.W."/>
            <person name="Huang X."/>
            <person name="Minx P."/>
            <person name="Nelson J.O."/>
            <person name="Pepin K.H."/>
            <person name="Qin X."/>
            <person name="Sutton G.G."/>
            <person name="Venter E."/>
            <person name="Walenz B.P."/>
            <person name="Wallis J.W."/>
            <person name="Worley K.C."/>
            <person name="Yang S.-P."/>
            <person name="Jones S.M."/>
            <person name="Marra M.A."/>
            <person name="Rocchi M."/>
            <person name="Schein J.E."/>
            <person name="Baertsch R."/>
            <person name="Clarke L."/>
            <person name="Csuros M."/>
            <person name="Glasscock J."/>
            <person name="Harris R.A."/>
            <person name="Havlak P."/>
            <person name="Jackson A.R."/>
            <person name="Jiang H."/>
            <person name="Liu Y."/>
            <person name="Messina D.N."/>
            <person name="Shen Y."/>
            <person name="Song H.X.-Z."/>
            <person name="Wylie T."/>
            <person name="Zhang L."/>
            <person name="Birney E."/>
            <person name="Han K."/>
            <person name="Konkel M.K."/>
            <person name="Lee J."/>
            <person name="Smit A.F.A."/>
            <person name="Ullmer B."/>
            <person name="Wang H."/>
            <person name="Xing J."/>
            <person name="Burhans R."/>
            <person name="Cheng Z."/>
            <person name="Karro J.E."/>
            <person name="Ma J."/>
            <person name="Raney B."/>
            <person name="She X."/>
            <person name="Cox M.J."/>
            <person name="Demuth J.P."/>
            <person name="Dumas L.J."/>
            <person name="Han S.-G."/>
            <person name="Hopkins J."/>
            <person name="Karimpour-Fard A."/>
            <person name="Kim Y.H."/>
            <person name="Pollack J.R."/>
            <person name="Vinar T."/>
            <person name="Addo-Quaye C."/>
            <person name="Degenhardt J."/>
            <person name="Denby A."/>
            <person name="Hubisz M.J."/>
            <person name="Indap A."/>
            <person name="Kosiol C."/>
            <person name="Lahn B.T."/>
            <person name="Lawson H.A."/>
            <person name="Marklein A."/>
            <person name="Nielsen R."/>
            <person name="Vallender E.J."/>
            <person name="Clark A.G."/>
            <person name="Ferguson B."/>
            <person name="Hernandez R.D."/>
            <person name="Hirani K."/>
            <person name="Kehrer-Sawatzki H."/>
            <person name="Kolb J."/>
            <person name="Patil S."/>
            <person name="Pu L.-L."/>
            <person name="Ren Y."/>
            <person name="Smith D.G."/>
            <person name="Wheeler D.A."/>
            <person name="Schenck I."/>
            <person name="Ball E.V."/>
            <person name="Chen R."/>
            <person name="Cooper D.N."/>
            <person name="Giardine B."/>
            <person name="Hsu F."/>
            <person name="Kent W.J."/>
            <person name="Lesk A."/>
            <person name="Nelson D.L."/>
            <person name="O'brien W.E."/>
            <person name="Pruefer K."/>
            <person name="Stenson P.D."/>
            <person name="Wallace J.C."/>
            <person name="Ke H."/>
            <person name="Liu X.-M."/>
            <person name="Wang P."/>
            <person name="Xiang A.P."/>
            <person name="Yang F."/>
            <person name="Barber G.P."/>
            <person name="Haussler D."/>
            <person name="Karolchik D."/>
            <person name="Kern A.D."/>
            <person name="Kuhn R.M."/>
            <person name="Smith K.E."/>
            <person name="Zwieg A.S."/>
        </authorList>
    </citation>
    <scope>NUCLEOTIDE SEQUENCE [LARGE SCALE GENOMIC DNA]</scope>
    <source>
        <strain evidence="3">17573</strain>
    </source>
</reference>
<evidence type="ECO:0000313" key="2">
    <source>
        <dbReference type="Ensembl" id="ENSMMUP00000069486.1"/>
    </source>
</evidence>
<proteinExistence type="predicted"/>
<evidence type="ECO:0000256" key="1">
    <source>
        <dbReference type="SAM" id="SignalP"/>
    </source>
</evidence>
<dbReference type="Ensembl" id="ENSMMUT00000094334.1">
    <property type="protein sequence ID" value="ENSMMUP00000069486.1"/>
    <property type="gene ID" value="ENSMMUG00000056840.1"/>
</dbReference>